<organism evidence="1 2">
    <name type="scientific">Eumeta variegata</name>
    <name type="common">Bagworm moth</name>
    <name type="synonym">Eumeta japonica</name>
    <dbReference type="NCBI Taxonomy" id="151549"/>
    <lineage>
        <taxon>Eukaryota</taxon>
        <taxon>Metazoa</taxon>
        <taxon>Ecdysozoa</taxon>
        <taxon>Arthropoda</taxon>
        <taxon>Hexapoda</taxon>
        <taxon>Insecta</taxon>
        <taxon>Pterygota</taxon>
        <taxon>Neoptera</taxon>
        <taxon>Endopterygota</taxon>
        <taxon>Lepidoptera</taxon>
        <taxon>Glossata</taxon>
        <taxon>Ditrysia</taxon>
        <taxon>Tineoidea</taxon>
        <taxon>Psychidae</taxon>
        <taxon>Oiketicinae</taxon>
        <taxon>Eumeta</taxon>
    </lineage>
</organism>
<proteinExistence type="predicted"/>
<sequence length="77" mass="8691">MAEQITMRVSLGDKRAYCATFRIEAKVEPQSRSEAKAESGLNRDDSLYPSVCPFVRSIFGLTEQITMQLSLGDRRAY</sequence>
<name>A0A4C1VRM5_EUMVA</name>
<keyword evidence="2" id="KW-1185">Reference proteome</keyword>
<comment type="caution">
    <text evidence="1">The sequence shown here is derived from an EMBL/GenBank/DDBJ whole genome shotgun (WGS) entry which is preliminary data.</text>
</comment>
<evidence type="ECO:0000313" key="2">
    <source>
        <dbReference type="Proteomes" id="UP000299102"/>
    </source>
</evidence>
<protein>
    <submittedName>
        <fullName evidence="1">Uncharacterized protein</fullName>
    </submittedName>
</protein>
<evidence type="ECO:0000313" key="1">
    <source>
        <dbReference type="EMBL" id="GBP41748.1"/>
    </source>
</evidence>
<dbReference type="EMBL" id="BGZK01000405">
    <property type="protein sequence ID" value="GBP41748.1"/>
    <property type="molecule type" value="Genomic_DNA"/>
</dbReference>
<gene>
    <name evidence="1" type="ORF">EVAR_33739_1</name>
</gene>
<reference evidence="1 2" key="1">
    <citation type="journal article" date="2019" name="Commun. Biol.">
        <title>The bagworm genome reveals a unique fibroin gene that provides high tensile strength.</title>
        <authorList>
            <person name="Kono N."/>
            <person name="Nakamura H."/>
            <person name="Ohtoshi R."/>
            <person name="Tomita M."/>
            <person name="Numata K."/>
            <person name="Arakawa K."/>
        </authorList>
    </citation>
    <scope>NUCLEOTIDE SEQUENCE [LARGE SCALE GENOMIC DNA]</scope>
</reference>
<dbReference type="Proteomes" id="UP000299102">
    <property type="component" value="Unassembled WGS sequence"/>
</dbReference>
<dbReference type="AlphaFoldDB" id="A0A4C1VRM5"/>
<accession>A0A4C1VRM5</accession>